<sequence length="92" mass="9622">MAVAVSRSPTRFSLSSPTRSALSSLALVISQIGFEGGQLTGADTAKVETDGLINPSIEIVESMQNQSEQLENQVKLSKNNSDGPKKGSGLTD</sequence>
<dbReference type="EMBL" id="PPFX01000014">
    <property type="protein sequence ID" value="PNU20352.1"/>
    <property type="molecule type" value="Genomic_DNA"/>
</dbReference>
<dbReference type="Proteomes" id="UP000236340">
    <property type="component" value="Unassembled WGS sequence"/>
</dbReference>
<organism evidence="2 3">
    <name type="scientific">Geothermobacter hydrogeniphilus</name>
    <dbReference type="NCBI Taxonomy" id="1969733"/>
    <lineage>
        <taxon>Bacteria</taxon>
        <taxon>Pseudomonadati</taxon>
        <taxon>Thermodesulfobacteriota</taxon>
        <taxon>Desulfuromonadia</taxon>
        <taxon>Desulfuromonadales</taxon>
        <taxon>Geothermobacteraceae</taxon>
        <taxon>Geothermobacter</taxon>
    </lineage>
</organism>
<evidence type="ECO:0000313" key="2">
    <source>
        <dbReference type="EMBL" id="PNU20352.1"/>
    </source>
</evidence>
<accession>A0A2K2HAM6</accession>
<dbReference type="AlphaFoldDB" id="A0A2K2HAM6"/>
<comment type="caution">
    <text evidence="2">The sequence shown here is derived from an EMBL/GenBank/DDBJ whole genome shotgun (WGS) entry which is preliminary data.</text>
</comment>
<feature type="compositionally biased region" description="Polar residues" evidence="1">
    <location>
        <begin position="64"/>
        <end position="82"/>
    </location>
</feature>
<protein>
    <submittedName>
        <fullName evidence="2">Uncharacterized protein</fullName>
    </submittedName>
</protein>
<evidence type="ECO:0000313" key="3">
    <source>
        <dbReference type="Proteomes" id="UP000236340"/>
    </source>
</evidence>
<name>A0A2K2HAM6_9BACT</name>
<proteinExistence type="predicted"/>
<reference evidence="2 3" key="1">
    <citation type="journal article" date="2018" name="Genome Announc.">
        <title>Genome Sequence of Geothermobacter sp. HR-1 Iron Reducer from the Loihi Seamount.</title>
        <authorList>
            <person name="Smith H."/>
            <person name="Abuyen K."/>
            <person name="Tremblay J."/>
            <person name="Savalia P."/>
            <person name="Perez-Rodriguez I."/>
            <person name="Emerson D."/>
            <person name="Tully B."/>
            <person name="Amend J."/>
        </authorList>
    </citation>
    <scope>NUCLEOTIDE SEQUENCE [LARGE SCALE GENOMIC DNA]</scope>
    <source>
        <strain evidence="2 3">HR-1</strain>
    </source>
</reference>
<feature type="region of interest" description="Disordered" evidence="1">
    <location>
        <begin position="64"/>
        <end position="92"/>
    </location>
</feature>
<gene>
    <name evidence="2" type="ORF">C2E25_07980</name>
</gene>
<evidence type="ECO:0000256" key="1">
    <source>
        <dbReference type="SAM" id="MobiDB-lite"/>
    </source>
</evidence>